<dbReference type="PANTHER" id="PTHR47481:SF41">
    <property type="entry name" value="COPIA-LIKE POLYPROTEIN_RETROTRANSPOSON"/>
    <property type="match status" value="1"/>
</dbReference>
<gene>
    <name evidence="2" type="ORF">LSAT_V11C300150990</name>
</gene>
<sequence>MPPGLSILKNSSTPPDWKLSPIFTEYYARLKTLFDQLANVGNPVSEMKMVLQLISGLSRGDSDTIATLIQQSDPLSTFNKARSQLLLEETRCLKQDQHNQHDLVTQHPDSSQSQIDSTQSHENSSSGRELLWWWTGWTWTQPRRNGERMR</sequence>
<accession>A0A9R1WBL8</accession>
<dbReference type="PANTHER" id="PTHR47481">
    <property type="match status" value="1"/>
</dbReference>
<evidence type="ECO:0000313" key="3">
    <source>
        <dbReference type="Proteomes" id="UP000235145"/>
    </source>
</evidence>
<dbReference type="EMBL" id="NBSK02000003">
    <property type="protein sequence ID" value="KAJ0219495.1"/>
    <property type="molecule type" value="Genomic_DNA"/>
</dbReference>
<dbReference type="OrthoDB" id="1729427at2759"/>
<feature type="region of interest" description="Disordered" evidence="1">
    <location>
        <begin position="97"/>
        <end position="123"/>
    </location>
</feature>
<feature type="compositionally biased region" description="Low complexity" evidence="1">
    <location>
        <begin position="109"/>
        <end position="120"/>
    </location>
</feature>
<reference evidence="2 3" key="1">
    <citation type="journal article" date="2017" name="Nat. Commun.">
        <title>Genome assembly with in vitro proximity ligation data and whole-genome triplication in lettuce.</title>
        <authorList>
            <person name="Reyes-Chin-Wo S."/>
            <person name="Wang Z."/>
            <person name="Yang X."/>
            <person name="Kozik A."/>
            <person name="Arikit S."/>
            <person name="Song C."/>
            <person name="Xia L."/>
            <person name="Froenicke L."/>
            <person name="Lavelle D.O."/>
            <person name="Truco M.J."/>
            <person name="Xia R."/>
            <person name="Zhu S."/>
            <person name="Xu C."/>
            <person name="Xu H."/>
            <person name="Xu X."/>
            <person name="Cox K."/>
            <person name="Korf I."/>
            <person name="Meyers B.C."/>
            <person name="Michelmore R.W."/>
        </authorList>
    </citation>
    <scope>NUCLEOTIDE SEQUENCE [LARGE SCALE GENOMIC DNA]</scope>
    <source>
        <strain evidence="3">cv. Salinas</strain>
        <tissue evidence="2">Seedlings</tissue>
    </source>
</reference>
<evidence type="ECO:0000256" key="1">
    <source>
        <dbReference type="SAM" id="MobiDB-lite"/>
    </source>
</evidence>
<keyword evidence="3" id="KW-1185">Reference proteome</keyword>
<proteinExistence type="predicted"/>
<name>A0A9R1WBL8_LACSA</name>
<protein>
    <submittedName>
        <fullName evidence="2">Uncharacterized protein</fullName>
    </submittedName>
</protein>
<evidence type="ECO:0000313" key="2">
    <source>
        <dbReference type="EMBL" id="KAJ0219495.1"/>
    </source>
</evidence>
<dbReference type="AlphaFoldDB" id="A0A9R1WBL8"/>
<comment type="caution">
    <text evidence="2">The sequence shown here is derived from an EMBL/GenBank/DDBJ whole genome shotgun (WGS) entry which is preliminary data.</text>
</comment>
<dbReference type="Proteomes" id="UP000235145">
    <property type="component" value="Unassembled WGS sequence"/>
</dbReference>
<organism evidence="2 3">
    <name type="scientific">Lactuca sativa</name>
    <name type="common">Garden lettuce</name>
    <dbReference type="NCBI Taxonomy" id="4236"/>
    <lineage>
        <taxon>Eukaryota</taxon>
        <taxon>Viridiplantae</taxon>
        <taxon>Streptophyta</taxon>
        <taxon>Embryophyta</taxon>
        <taxon>Tracheophyta</taxon>
        <taxon>Spermatophyta</taxon>
        <taxon>Magnoliopsida</taxon>
        <taxon>eudicotyledons</taxon>
        <taxon>Gunneridae</taxon>
        <taxon>Pentapetalae</taxon>
        <taxon>asterids</taxon>
        <taxon>campanulids</taxon>
        <taxon>Asterales</taxon>
        <taxon>Asteraceae</taxon>
        <taxon>Cichorioideae</taxon>
        <taxon>Cichorieae</taxon>
        <taxon>Lactucinae</taxon>
        <taxon>Lactuca</taxon>
    </lineage>
</organism>